<organism evidence="1 2">
    <name type="scientific">Lindgomyces ingoldianus</name>
    <dbReference type="NCBI Taxonomy" id="673940"/>
    <lineage>
        <taxon>Eukaryota</taxon>
        <taxon>Fungi</taxon>
        <taxon>Dikarya</taxon>
        <taxon>Ascomycota</taxon>
        <taxon>Pezizomycotina</taxon>
        <taxon>Dothideomycetes</taxon>
        <taxon>Pleosporomycetidae</taxon>
        <taxon>Pleosporales</taxon>
        <taxon>Lindgomycetaceae</taxon>
        <taxon>Lindgomyces</taxon>
    </lineage>
</organism>
<comment type="caution">
    <text evidence="1">The sequence shown here is derived from an EMBL/GenBank/DDBJ whole genome shotgun (WGS) entry which is preliminary data.</text>
</comment>
<sequence>MHFLCLHGIGTNSDIFQAQTAAIRFELGDEHTYDFVDGPIACEPANGIERMMASKAGTVDIPQCYSYFDWYSPESILSAIDWLSSYIETNGPYDGVIAFSQGTCLVSTLMLQHSRLDLDGEEPLFKCVILFSGILPLNIEALELGRRVQFGRVDPSEAQYSDSDNESEISVDESDGELVEPFQIPSAHIWGTNDDYPLPQGARVSELFAARMRSSVTHQEGHSIPGARMGGNVSKIVRQIRKTIERAEMAH</sequence>
<dbReference type="EMBL" id="MU003544">
    <property type="protein sequence ID" value="KAF2463889.1"/>
    <property type="molecule type" value="Genomic_DNA"/>
</dbReference>
<name>A0ACB6QA26_9PLEO</name>
<proteinExistence type="predicted"/>
<accession>A0ACB6QA26</accession>
<evidence type="ECO:0000313" key="2">
    <source>
        <dbReference type="Proteomes" id="UP000799755"/>
    </source>
</evidence>
<protein>
    <submittedName>
        <fullName evidence="1">Uncharacterized protein</fullName>
    </submittedName>
</protein>
<evidence type="ECO:0000313" key="1">
    <source>
        <dbReference type="EMBL" id="KAF2463889.1"/>
    </source>
</evidence>
<keyword evidence="2" id="KW-1185">Reference proteome</keyword>
<dbReference type="Proteomes" id="UP000799755">
    <property type="component" value="Unassembled WGS sequence"/>
</dbReference>
<reference evidence="1" key="1">
    <citation type="journal article" date="2020" name="Stud. Mycol.">
        <title>101 Dothideomycetes genomes: a test case for predicting lifestyles and emergence of pathogens.</title>
        <authorList>
            <person name="Haridas S."/>
            <person name="Albert R."/>
            <person name="Binder M."/>
            <person name="Bloem J."/>
            <person name="Labutti K."/>
            <person name="Salamov A."/>
            <person name="Andreopoulos B."/>
            <person name="Baker S."/>
            <person name="Barry K."/>
            <person name="Bills G."/>
            <person name="Bluhm B."/>
            <person name="Cannon C."/>
            <person name="Castanera R."/>
            <person name="Culley D."/>
            <person name="Daum C."/>
            <person name="Ezra D."/>
            <person name="Gonzalez J."/>
            <person name="Henrissat B."/>
            <person name="Kuo A."/>
            <person name="Liang C."/>
            <person name="Lipzen A."/>
            <person name="Lutzoni F."/>
            <person name="Magnuson J."/>
            <person name="Mondo S."/>
            <person name="Nolan M."/>
            <person name="Ohm R."/>
            <person name="Pangilinan J."/>
            <person name="Park H.-J."/>
            <person name="Ramirez L."/>
            <person name="Alfaro M."/>
            <person name="Sun H."/>
            <person name="Tritt A."/>
            <person name="Yoshinaga Y."/>
            <person name="Zwiers L.-H."/>
            <person name="Turgeon B."/>
            <person name="Goodwin S."/>
            <person name="Spatafora J."/>
            <person name="Crous P."/>
            <person name="Grigoriev I."/>
        </authorList>
    </citation>
    <scope>NUCLEOTIDE SEQUENCE</scope>
    <source>
        <strain evidence="1">ATCC 200398</strain>
    </source>
</reference>
<gene>
    <name evidence="1" type="ORF">BDR25DRAFT_105115</name>
</gene>